<feature type="binding site" evidence="10">
    <location>
        <position position="16"/>
    </location>
    <ligand>
        <name>Mg(2+)</name>
        <dbReference type="ChEBI" id="CHEBI:18420"/>
    </ligand>
</feature>
<feature type="binding site" description="in other chain" evidence="10">
    <location>
        <begin position="253"/>
        <end position="254"/>
    </location>
    <ligand>
        <name>ATP</name>
        <dbReference type="ChEBI" id="CHEBI:30616"/>
        <note>ligand shared between two neighboring subunits</note>
    </ligand>
</feature>
<feature type="binding site" evidence="10">
    <location>
        <position position="42"/>
    </location>
    <ligand>
        <name>K(+)</name>
        <dbReference type="ChEBI" id="CHEBI:29103"/>
    </ligand>
</feature>
<feature type="domain" description="S-adenosylmethionine synthetase central" evidence="14">
    <location>
        <begin position="123"/>
        <end position="239"/>
    </location>
</feature>
<evidence type="ECO:0000313" key="16">
    <source>
        <dbReference type="EMBL" id="MSR90902.1"/>
    </source>
</evidence>
<dbReference type="GO" id="GO:0005737">
    <property type="term" value="C:cytoplasm"/>
    <property type="evidence" value="ECO:0007669"/>
    <property type="project" value="UniProtKB-SubCell"/>
</dbReference>
<evidence type="ECO:0000256" key="2">
    <source>
        <dbReference type="ARBA" id="ARBA00009685"/>
    </source>
</evidence>
<feature type="binding site" evidence="10">
    <location>
        <position position="274"/>
    </location>
    <ligand>
        <name>ATP</name>
        <dbReference type="ChEBI" id="CHEBI:30616"/>
        <note>ligand shared between two neighboring subunits</note>
    </ligand>
</feature>
<keyword evidence="9 10" id="KW-0630">Potassium</keyword>
<keyword evidence="3 10" id="KW-0554">One-carbon metabolism</keyword>
<sequence>MKRLFTSESVTEGHPDKICDQISDSVLDAILAQDPNGRVACETAVTTGMVLVMGEISTKANVNIPKIVRNTIKEIGYDRAKYGFDCDTCSVLTSIDEQSADIAMGVDEALEFKNGTKDDADSIGAGDQGMMFGFATNETEEYMPTPIAMAHRLSRRLTEVRKNGTLDYLRPDGKTQVTVEYDDNKVKRIDAIVVSTQHSEEVTQEQIQSDIREQVINAVIPQELLDENTKYFINPTGRFVIGGPQGDSGLTGRKIIVDTYGGYGRHGGGAFSGKDPTKVDRSAAYAARWVAKNLVAAGVADKLEIELAYAIGVAEPVSIEIDTFGTGKIEDQRIVDIVKEVFDLRPAMIIKNLDLRRPIYKQTAAYGHFGRTDLNLPWEQLNKVEEIKKYL</sequence>
<evidence type="ECO:0000256" key="9">
    <source>
        <dbReference type="ARBA" id="ARBA00022958"/>
    </source>
</evidence>
<keyword evidence="10" id="KW-0963">Cytoplasm</keyword>
<dbReference type="PANTHER" id="PTHR11964">
    <property type="entry name" value="S-ADENOSYLMETHIONINE SYNTHETASE"/>
    <property type="match status" value="1"/>
</dbReference>
<dbReference type="CDD" id="cd18079">
    <property type="entry name" value="S-AdoMet_synt"/>
    <property type="match status" value="1"/>
</dbReference>
<evidence type="ECO:0000256" key="5">
    <source>
        <dbReference type="ARBA" id="ARBA00022723"/>
    </source>
</evidence>
<dbReference type="InterPro" id="IPR022636">
    <property type="entry name" value="S-AdoMet_synthetase_sfam"/>
</dbReference>
<feature type="binding site" description="in other chain" evidence="10">
    <location>
        <position position="55"/>
    </location>
    <ligand>
        <name>L-methionine</name>
        <dbReference type="ChEBI" id="CHEBI:57844"/>
        <note>ligand shared between two neighboring subunits</note>
    </ligand>
</feature>
<feature type="binding site" description="in other chain" evidence="10">
    <location>
        <position position="278"/>
    </location>
    <ligand>
        <name>L-methionine</name>
        <dbReference type="ChEBI" id="CHEBI:57844"/>
        <note>ligand shared between two neighboring subunits</note>
    </ligand>
</feature>
<dbReference type="FunFam" id="3.30.300.10:FF:000004">
    <property type="entry name" value="S-adenosylmethionine synthase"/>
    <property type="match status" value="1"/>
</dbReference>
<keyword evidence="7 10" id="KW-0067">ATP-binding</keyword>
<comment type="catalytic activity">
    <reaction evidence="10">
        <text>L-methionine + ATP + H2O = S-adenosyl-L-methionine + phosphate + diphosphate</text>
        <dbReference type="Rhea" id="RHEA:21080"/>
        <dbReference type="ChEBI" id="CHEBI:15377"/>
        <dbReference type="ChEBI" id="CHEBI:30616"/>
        <dbReference type="ChEBI" id="CHEBI:33019"/>
        <dbReference type="ChEBI" id="CHEBI:43474"/>
        <dbReference type="ChEBI" id="CHEBI:57844"/>
        <dbReference type="ChEBI" id="CHEBI:59789"/>
        <dbReference type="EC" id="2.5.1.6"/>
    </reaction>
</comment>
<dbReference type="SUPFAM" id="SSF55973">
    <property type="entry name" value="S-adenosylmethionine synthetase"/>
    <property type="match status" value="3"/>
</dbReference>
<dbReference type="InterPro" id="IPR022628">
    <property type="entry name" value="S-AdoMet_synt_N"/>
</dbReference>
<dbReference type="GO" id="GO:0000287">
    <property type="term" value="F:magnesium ion binding"/>
    <property type="evidence" value="ECO:0007669"/>
    <property type="project" value="UniProtKB-UniRule"/>
</dbReference>
<accession>A0A7X2T0S4</accession>
<dbReference type="PIRSF" id="PIRSF000497">
    <property type="entry name" value="MAT"/>
    <property type="match status" value="1"/>
</dbReference>
<evidence type="ECO:0000256" key="6">
    <source>
        <dbReference type="ARBA" id="ARBA00022741"/>
    </source>
</evidence>
<feature type="region of interest" description="Flexible loop" evidence="10">
    <location>
        <begin position="98"/>
        <end position="108"/>
    </location>
</feature>
<dbReference type="Pfam" id="PF02772">
    <property type="entry name" value="S-AdoMet_synt_M"/>
    <property type="match status" value="1"/>
</dbReference>
<comment type="subcellular location">
    <subcellularLocation>
        <location evidence="10 11">Cytoplasm</location>
    </subcellularLocation>
</comment>
<dbReference type="EMBL" id="VULX01000005">
    <property type="protein sequence ID" value="MSR90902.1"/>
    <property type="molecule type" value="Genomic_DNA"/>
</dbReference>
<dbReference type="AlphaFoldDB" id="A0A7X2T0S4"/>
<comment type="function">
    <text evidence="10">Catalyzes the formation of S-adenosylmethionine (AdoMet) from methionine and ATP. The overall synthetic reaction is composed of two sequential steps, AdoMet formation and the subsequent tripolyphosphate hydrolysis which occurs prior to release of AdoMet from the enzyme.</text>
</comment>
<dbReference type="PROSITE" id="PS00377">
    <property type="entry name" value="ADOMET_SYNTHASE_2"/>
    <property type="match status" value="1"/>
</dbReference>
<dbReference type="FunFam" id="3.30.300.10:FF:000003">
    <property type="entry name" value="S-adenosylmethionine synthase"/>
    <property type="match status" value="1"/>
</dbReference>
<keyword evidence="4 10" id="KW-0808">Transferase</keyword>
<evidence type="ECO:0000256" key="3">
    <source>
        <dbReference type="ARBA" id="ARBA00022563"/>
    </source>
</evidence>
<feature type="binding site" evidence="10">
    <location>
        <position position="270"/>
    </location>
    <ligand>
        <name>ATP</name>
        <dbReference type="ChEBI" id="CHEBI:30616"/>
        <note>ligand shared between two neighboring subunits</note>
    </ligand>
</feature>
<reference evidence="16 17" key="1">
    <citation type="submission" date="2019-08" db="EMBL/GenBank/DDBJ databases">
        <title>In-depth cultivation of the pig gut microbiome towards novel bacterial diversity and tailored functional studies.</title>
        <authorList>
            <person name="Wylensek D."/>
            <person name="Hitch T.C.A."/>
            <person name="Clavel T."/>
        </authorList>
    </citation>
    <scope>NUCLEOTIDE SEQUENCE [LARGE SCALE GENOMIC DNA]</scope>
    <source>
        <strain evidence="16 17">WCA-383-APC-5B</strain>
    </source>
</reference>
<dbReference type="Pfam" id="PF00438">
    <property type="entry name" value="S-AdoMet_synt_N"/>
    <property type="match status" value="1"/>
</dbReference>
<feature type="domain" description="S-adenosylmethionine synthetase N-terminal" evidence="13">
    <location>
        <begin position="3"/>
        <end position="100"/>
    </location>
</feature>
<proteinExistence type="inferred from homology"/>
<dbReference type="EC" id="2.5.1.6" evidence="10"/>
<dbReference type="GO" id="GO:0004478">
    <property type="term" value="F:methionine adenosyltransferase activity"/>
    <property type="evidence" value="ECO:0007669"/>
    <property type="project" value="UniProtKB-UniRule"/>
</dbReference>
<keyword evidence="8 10" id="KW-0460">Magnesium</keyword>
<evidence type="ECO:0000256" key="8">
    <source>
        <dbReference type="ARBA" id="ARBA00022842"/>
    </source>
</evidence>
<comment type="pathway">
    <text evidence="1 10">Amino-acid biosynthesis; S-adenosyl-L-methionine biosynthesis; S-adenosyl-L-methionine from L-methionine: step 1/1.</text>
</comment>
<comment type="similarity">
    <text evidence="2 10 12">Belongs to the AdoMet synthase family.</text>
</comment>
<comment type="subunit">
    <text evidence="10">Homotetramer; dimer of dimers.</text>
</comment>
<dbReference type="InterPro" id="IPR022630">
    <property type="entry name" value="S-AdoMet_synt_C"/>
</dbReference>
<comment type="cofactor">
    <cofactor evidence="10">
        <name>Mg(2+)</name>
        <dbReference type="ChEBI" id="CHEBI:18420"/>
    </cofactor>
    <text evidence="10">Binds 2 divalent ions per subunit.</text>
</comment>
<evidence type="ECO:0000256" key="11">
    <source>
        <dbReference type="RuleBase" id="RU000542"/>
    </source>
</evidence>
<keyword evidence="5 10" id="KW-0479">Metal-binding</keyword>
<dbReference type="Pfam" id="PF02773">
    <property type="entry name" value="S-AdoMet_synt_C"/>
    <property type="match status" value="1"/>
</dbReference>
<evidence type="ECO:0000256" key="4">
    <source>
        <dbReference type="ARBA" id="ARBA00022679"/>
    </source>
</evidence>
<protein>
    <recommendedName>
        <fullName evidence="10">S-adenosylmethionine synthase</fullName>
        <shortName evidence="10">AdoMet synthase</shortName>
        <ecNumber evidence="10">2.5.1.6</ecNumber>
    </recommendedName>
    <alternativeName>
        <fullName evidence="10">MAT</fullName>
    </alternativeName>
    <alternativeName>
        <fullName evidence="10">Methionine adenosyltransferase</fullName>
    </alternativeName>
</protein>
<feature type="binding site" description="in other chain" evidence="10">
    <location>
        <begin position="238"/>
        <end position="239"/>
    </location>
    <ligand>
        <name>ATP</name>
        <dbReference type="ChEBI" id="CHEBI:30616"/>
        <note>ligand shared between two neighboring subunits</note>
    </ligand>
</feature>
<evidence type="ECO:0000259" key="13">
    <source>
        <dbReference type="Pfam" id="PF00438"/>
    </source>
</evidence>
<dbReference type="PROSITE" id="PS00376">
    <property type="entry name" value="ADOMET_SYNTHASE_1"/>
    <property type="match status" value="1"/>
</dbReference>
<dbReference type="InterPro" id="IPR002133">
    <property type="entry name" value="S-AdoMet_synthetase"/>
</dbReference>
<dbReference type="Proteomes" id="UP000460287">
    <property type="component" value="Unassembled WGS sequence"/>
</dbReference>
<evidence type="ECO:0000256" key="10">
    <source>
        <dbReference type="HAMAP-Rule" id="MF_00086"/>
    </source>
</evidence>
<comment type="cofactor">
    <cofactor evidence="10">
        <name>K(+)</name>
        <dbReference type="ChEBI" id="CHEBI:29103"/>
    </cofactor>
    <text evidence="10">Binds 1 potassium ion per subunit.</text>
</comment>
<name>A0A7X2T0S4_9CLOT</name>
<dbReference type="GO" id="GO:0006730">
    <property type="term" value="P:one-carbon metabolic process"/>
    <property type="evidence" value="ECO:0007669"/>
    <property type="project" value="UniProtKB-KW"/>
</dbReference>
<dbReference type="InterPro" id="IPR022629">
    <property type="entry name" value="S-AdoMet_synt_central"/>
</dbReference>
<feature type="binding site" description="in other chain" evidence="10">
    <location>
        <begin position="172"/>
        <end position="174"/>
    </location>
    <ligand>
        <name>ATP</name>
        <dbReference type="ChEBI" id="CHEBI:30616"/>
        <note>ligand shared between two neighboring subunits</note>
    </ligand>
</feature>
<evidence type="ECO:0000256" key="12">
    <source>
        <dbReference type="RuleBase" id="RU004462"/>
    </source>
</evidence>
<feature type="binding site" evidence="10">
    <location>
        <position position="247"/>
    </location>
    <ligand>
        <name>ATP</name>
        <dbReference type="ChEBI" id="CHEBI:30616"/>
        <note>ligand shared between two neighboring subunits</note>
    </ligand>
</feature>
<evidence type="ECO:0000256" key="1">
    <source>
        <dbReference type="ARBA" id="ARBA00005224"/>
    </source>
</evidence>
<keyword evidence="17" id="KW-1185">Reference proteome</keyword>
<evidence type="ECO:0000259" key="15">
    <source>
        <dbReference type="Pfam" id="PF02773"/>
    </source>
</evidence>
<feature type="binding site" evidence="10">
    <location>
        <position position="247"/>
    </location>
    <ligand>
        <name>L-methionine</name>
        <dbReference type="ChEBI" id="CHEBI:57844"/>
        <note>ligand shared between two neighboring subunits</note>
    </ligand>
</feature>
<dbReference type="Gene3D" id="3.30.300.10">
    <property type="match status" value="3"/>
</dbReference>
<dbReference type="GO" id="GO:0005524">
    <property type="term" value="F:ATP binding"/>
    <property type="evidence" value="ECO:0007669"/>
    <property type="project" value="UniProtKB-UniRule"/>
</dbReference>
<gene>
    <name evidence="10" type="primary">metK</name>
    <name evidence="16" type="ORF">FYJ33_05605</name>
</gene>
<dbReference type="InterPro" id="IPR022631">
    <property type="entry name" value="ADOMET_SYNTHASE_CS"/>
</dbReference>
<feature type="binding site" description="in other chain" evidence="10">
    <location>
        <position position="98"/>
    </location>
    <ligand>
        <name>L-methionine</name>
        <dbReference type="ChEBI" id="CHEBI:57844"/>
        <note>ligand shared between two neighboring subunits</note>
    </ligand>
</feature>
<evidence type="ECO:0000259" key="14">
    <source>
        <dbReference type="Pfam" id="PF02772"/>
    </source>
</evidence>
<dbReference type="NCBIfam" id="TIGR01034">
    <property type="entry name" value="metK"/>
    <property type="match status" value="1"/>
</dbReference>
<dbReference type="HAMAP" id="MF_00086">
    <property type="entry name" value="S_AdoMet_synth1"/>
    <property type="match status" value="1"/>
</dbReference>
<dbReference type="GO" id="GO:0006556">
    <property type="term" value="P:S-adenosylmethionine biosynthetic process"/>
    <property type="evidence" value="ECO:0007669"/>
    <property type="project" value="UniProtKB-UniRule"/>
</dbReference>
<organism evidence="16 17">
    <name type="scientific">Inconstantimicrobium porci</name>
    <dbReference type="NCBI Taxonomy" id="2652291"/>
    <lineage>
        <taxon>Bacteria</taxon>
        <taxon>Bacillati</taxon>
        <taxon>Bacillota</taxon>
        <taxon>Clostridia</taxon>
        <taxon>Eubacteriales</taxon>
        <taxon>Clostridiaceae</taxon>
        <taxon>Inconstantimicrobium</taxon>
    </lineage>
</organism>
<keyword evidence="6 10" id="KW-0547">Nucleotide-binding</keyword>
<evidence type="ECO:0000313" key="17">
    <source>
        <dbReference type="Proteomes" id="UP000460287"/>
    </source>
</evidence>
<feature type="domain" description="S-adenosylmethionine synthetase C-terminal" evidence="15">
    <location>
        <begin position="241"/>
        <end position="380"/>
    </location>
</feature>
<evidence type="ECO:0000256" key="7">
    <source>
        <dbReference type="ARBA" id="ARBA00022840"/>
    </source>
</evidence>
<dbReference type="RefSeq" id="WP_154530781.1">
    <property type="nucleotide sequence ID" value="NZ_JAQXTV010000190.1"/>
</dbReference>
<dbReference type="UniPathway" id="UPA00315">
    <property type="reaction ID" value="UER00080"/>
</dbReference>
<feature type="binding site" description="in other chain" evidence="10">
    <location>
        <position position="14"/>
    </location>
    <ligand>
        <name>ATP</name>
        <dbReference type="ChEBI" id="CHEBI:30616"/>
        <note>ligand shared between two neighboring subunits</note>
    </ligand>
</feature>
<comment type="caution">
    <text evidence="16">The sequence shown here is derived from an EMBL/GenBank/DDBJ whole genome shotgun (WGS) entry which is preliminary data.</text>
</comment>